<keyword evidence="2" id="KW-1185">Reference proteome</keyword>
<dbReference type="EMBL" id="JABSTQ010010756">
    <property type="protein sequence ID" value="KAG0418217.1"/>
    <property type="molecule type" value="Genomic_DNA"/>
</dbReference>
<accession>A0AC60PE28</accession>
<comment type="caution">
    <text evidence="1">The sequence shown here is derived from an EMBL/GenBank/DDBJ whole genome shotgun (WGS) entry which is preliminary data.</text>
</comment>
<protein>
    <submittedName>
        <fullName evidence="1">Uncharacterized protein</fullName>
    </submittedName>
</protein>
<organism evidence="1 2">
    <name type="scientific">Ixodes persulcatus</name>
    <name type="common">Taiga tick</name>
    <dbReference type="NCBI Taxonomy" id="34615"/>
    <lineage>
        <taxon>Eukaryota</taxon>
        <taxon>Metazoa</taxon>
        <taxon>Ecdysozoa</taxon>
        <taxon>Arthropoda</taxon>
        <taxon>Chelicerata</taxon>
        <taxon>Arachnida</taxon>
        <taxon>Acari</taxon>
        <taxon>Parasitiformes</taxon>
        <taxon>Ixodida</taxon>
        <taxon>Ixodoidea</taxon>
        <taxon>Ixodidae</taxon>
        <taxon>Ixodinae</taxon>
        <taxon>Ixodes</taxon>
    </lineage>
</organism>
<evidence type="ECO:0000313" key="2">
    <source>
        <dbReference type="Proteomes" id="UP000805193"/>
    </source>
</evidence>
<evidence type="ECO:0000313" key="1">
    <source>
        <dbReference type="EMBL" id="KAG0418217.1"/>
    </source>
</evidence>
<name>A0AC60PE28_IXOPE</name>
<sequence length="414" mass="45646">MLSIKLLSCVRSGCRVQRLPCLDAVHLRFSTSFFTEQHEELRRSVRKIVEKDINPYVDQWEEAGQFDGRTLFKKMGNAGLLGITRPVEFGGLGLDYSYTVAFLEELAAVNAGGVVSGILVHTDMCTPALARYGSDELRKQFLAPSIAGDLIGCVGVSEPDCGSDVANIKTTAELRGDDLVINGGKMWITNGCQADWMCLLANTRRDGPPHKTKSLICLPLKTPGVTVARSIKKMGHHSSDTAQFFFEDVRVPAKNIIGEEGMGFIYQMLQFQEERLAAAINSVPVMDRIIQETMDYCRQRKVFGAPLIQNQVIQFRLAELQTEVEALRALCYRAAGLMMEGENVTLLASMAKLKCGRLLREVADSCLQYWGGMGYSHEVLVSRSFRDARLLSIAGGADEVMLTIIAKMTGSADK</sequence>
<reference evidence="1 2" key="1">
    <citation type="journal article" date="2020" name="Cell">
        <title>Large-Scale Comparative Analyses of Tick Genomes Elucidate Their Genetic Diversity and Vector Capacities.</title>
        <authorList>
            <consortium name="Tick Genome and Microbiome Consortium (TIGMIC)"/>
            <person name="Jia N."/>
            <person name="Wang J."/>
            <person name="Shi W."/>
            <person name="Du L."/>
            <person name="Sun Y."/>
            <person name="Zhan W."/>
            <person name="Jiang J.F."/>
            <person name="Wang Q."/>
            <person name="Zhang B."/>
            <person name="Ji P."/>
            <person name="Bell-Sakyi L."/>
            <person name="Cui X.M."/>
            <person name="Yuan T.T."/>
            <person name="Jiang B.G."/>
            <person name="Yang W.F."/>
            <person name="Lam T.T."/>
            <person name="Chang Q.C."/>
            <person name="Ding S.J."/>
            <person name="Wang X.J."/>
            <person name="Zhu J.G."/>
            <person name="Ruan X.D."/>
            <person name="Zhao L."/>
            <person name="Wei J.T."/>
            <person name="Ye R.Z."/>
            <person name="Que T.C."/>
            <person name="Du C.H."/>
            <person name="Zhou Y.H."/>
            <person name="Cheng J.X."/>
            <person name="Dai P.F."/>
            <person name="Guo W.B."/>
            <person name="Han X.H."/>
            <person name="Huang E.J."/>
            <person name="Li L.F."/>
            <person name="Wei W."/>
            <person name="Gao Y.C."/>
            <person name="Liu J.Z."/>
            <person name="Shao H.Z."/>
            <person name="Wang X."/>
            <person name="Wang C.C."/>
            <person name="Yang T.C."/>
            <person name="Huo Q.B."/>
            <person name="Li W."/>
            <person name="Chen H.Y."/>
            <person name="Chen S.E."/>
            <person name="Zhou L.G."/>
            <person name="Ni X.B."/>
            <person name="Tian J.H."/>
            <person name="Sheng Y."/>
            <person name="Liu T."/>
            <person name="Pan Y.S."/>
            <person name="Xia L.Y."/>
            <person name="Li J."/>
            <person name="Zhao F."/>
            <person name="Cao W.C."/>
        </authorList>
    </citation>
    <scope>NUCLEOTIDE SEQUENCE [LARGE SCALE GENOMIC DNA]</scope>
    <source>
        <strain evidence="1">Iper-2018</strain>
    </source>
</reference>
<gene>
    <name evidence="1" type="ORF">HPB47_005055</name>
</gene>
<proteinExistence type="predicted"/>
<dbReference type="Proteomes" id="UP000805193">
    <property type="component" value="Unassembled WGS sequence"/>
</dbReference>